<comment type="caution">
    <text evidence="3">The sequence shown here is derived from an EMBL/GenBank/DDBJ whole genome shotgun (WGS) entry which is preliminary data.</text>
</comment>
<organism evidence="3 4">
    <name type="scientific">Silurus meridionalis</name>
    <name type="common">Southern catfish</name>
    <name type="synonym">Silurus soldatovi meridionalis</name>
    <dbReference type="NCBI Taxonomy" id="175797"/>
    <lineage>
        <taxon>Eukaryota</taxon>
        <taxon>Metazoa</taxon>
        <taxon>Chordata</taxon>
        <taxon>Craniata</taxon>
        <taxon>Vertebrata</taxon>
        <taxon>Euteleostomi</taxon>
        <taxon>Actinopterygii</taxon>
        <taxon>Neopterygii</taxon>
        <taxon>Teleostei</taxon>
        <taxon>Ostariophysi</taxon>
        <taxon>Siluriformes</taxon>
        <taxon>Siluridae</taxon>
        <taxon>Silurus</taxon>
    </lineage>
</organism>
<evidence type="ECO:0000313" key="4">
    <source>
        <dbReference type="Proteomes" id="UP000606274"/>
    </source>
</evidence>
<dbReference type="Pfam" id="PF23058">
    <property type="entry name" value="RBD_ZCCHC3_2nd"/>
    <property type="match status" value="1"/>
</dbReference>
<evidence type="ECO:0000256" key="1">
    <source>
        <dbReference type="SAM" id="MobiDB-lite"/>
    </source>
</evidence>
<sequence>MVHLYNSFVTVNDIRSFVGRYCSSVSVGEKICGRYGIWNGKGRYLVRLKVEPMVPGGLLHPPGSFAIGPHQGFLHYPGQPLYCRWCGVLGSRGVGKGVPYANWRATQWQNVTQQIPAAFAEVKNIVSTLPSRRGTLQACPQKSWRLQVCSKRSARQGGDGSERIRAVKMGREGDPHGANVWSPTSWAEALKSLGAPSSLAQPEWAVAEPEDGLEKGDFGQEMEGRAVPSKGWQTRQAETTSEDRRPKRS</sequence>
<proteinExistence type="predicted"/>
<evidence type="ECO:0000313" key="3">
    <source>
        <dbReference type="EMBL" id="KAF7704224.1"/>
    </source>
</evidence>
<dbReference type="PANTHER" id="PTHR46486">
    <property type="entry name" value="CCHC-TYPE DOMAIN-CONTAINING PROTEIN"/>
    <property type="match status" value="1"/>
</dbReference>
<dbReference type="EMBL" id="JABFDY010000008">
    <property type="protein sequence ID" value="KAF7704224.1"/>
    <property type="molecule type" value="Genomic_DNA"/>
</dbReference>
<dbReference type="PANTHER" id="PTHR46486:SF1">
    <property type="entry name" value="CCHC-TYPE DOMAIN-CONTAINING PROTEIN"/>
    <property type="match status" value="1"/>
</dbReference>
<feature type="domain" description="Zinc finger CCHC" evidence="2">
    <location>
        <begin position="2"/>
        <end position="76"/>
    </location>
</feature>
<gene>
    <name evidence="3" type="ORF">HF521_021296</name>
</gene>
<feature type="compositionally biased region" description="Basic and acidic residues" evidence="1">
    <location>
        <begin position="212"/>
        <end position="224"/>
    </location>
</feature>
<keyword evidence="4" id="KW-1185">Reference proteome</keyword>
<reference evidence="3" key="1">
    <citation type="submission" date="2020-08" db="EMBL/GenBank/DDBJ databases">
        <title>Chromosome-level assembly of Southern catfish (Silurus meridionalis) provides insights into visual adaptation to the nocturnal and benthic lifestyles.</title>
        <authorList>
            <person name="Zhang Y."/>
            <person name="Wang D."/>
            <person name="Peng Z."/>
        </authorList>
    </citation>
    <scope>NUCLEOTIDE SEQUENCE</scope>
    <source>
        <strain evidence="3">SWU-2019-XX</strain>
        <tissue evidence="3">Muscle</tissue>
    </source>
</reference>
<dbReference type="Proteomes" id="UP000606274">
    <property type="component" value="Unassembled WGS sequence"/>
</dbReference>
<dbReference type="AlphaFoldDB" id="A0A8T0BAX7"/>
<protein>
    <recommendedName>
        <fullName evidence="2">Zinc finger CCHC domain-containing protein</fullName>
    </recommendedName>
</protein>
<accession>A0A8T0BAX7</accession>
<evidence type="ECO:0000259" key="2">
    <source>
        <dbReference type="Pfam" id="PF23058"/>
    </source>
</evidence>
<name>A0A8T0BAX7_SILME</name>
<feature type="region of interest" description="Disordered" evidence="1">
    <location>
        <begin position="197"/>
        <end position="249"/>
    </location>
</feature>
<dbReference type="InterPro" id="IPR057811">
    <property type="entry name" value="RBD_ZCCHC3_2nd"/>
</dbReference>